<protein>
    <recommendedName>
        <fullName evidence="1">DUF8198 domain-containing protein</fullName>
    </recommendedName>
</protein>
<dbReference type="AlphaFoldDB" id="A0A7W8D669"/>
<evidence type="ECO:0000313" key="2">
    <source>
        <dbReference type="EMBL" id="MBB5208630.1"/>
    </source>
</evidence>
<evidence type="ECO:0000259" key="1">
    <source>
        <dbReference type="Pfam" id="PF26621"/>
    </source>
</evidence>
<comment type="caution">
    <text evidence="2">The sequence shown here is derived from an EMBL/GenBank/DDBJ whole genome shotgun (WGS) entry which is preliminary data.</text>
</comment>
<sequence>MTSSPALEHRLSQLLAANRRHRDPKLEPRNRSPWLKKLQRWQATRLARTFEDFVASPATRPGAEFFLTDLYGDHDVTARDRGVERVMPMMKKLMPPELLATAADAIELAVLSHAFDLRVATELEAIADPAAPLQTQDYAEAYRRAGLRRLRGRQVDLVVAIGDALERAVRKPWLSRLLRISRLPARAAGLGDLQAFLERGFAAFHAMQDAPAFMQAIAAREREASRRLFARDADPFGFGKPQANSRSSTR</sequence>
<evidence type="ECO:0000313" key="3">
    <source>
        <dbReference type="Proteomes" id="UP000521199"/>
    </source>
</evidence>
<dbReference type="Pfam" id="PF26621">
    <property type="entry name" value="DUF8198"/>
    <property type="match status" value="1"/>
</dbReference>
<dbReference type="InterPro" id="IPR058063">
    <property type="entry name" value="FFLEE_fam"/>
</dbReference>
<organism evidence="2 3">
    <name type="scientific">Chiayiivirga flava</name>
    <dbReference type="NCBI Taxonomy" id="659595"/>
    <lineage>
        <taxon>Bacteria</taxon>
        <taxon>Pseudomonadati</taxon>
        <taxon>Pseudomonadota</taxon>
        <taxon>Gammaproteobacteria</taxon>
        <taxon>Lysobacterales</taxon>
        <taxon>Lysobacteraceae</taxon>
        <taxon>Chiayiivirga</taxon>
    </lineage>
</organism>
<keyword evidence="3" id="KW-1185">Reference proteome</keyword>
<proteinExistence type="predicted"/>
<name>A0A7W8D669_9GAMM</name>
<gene>
    <name evidence="2" type="ORF">HNQ52_002172</name>
</gene>
<dbReference type="RefSeq" id="WP_183961146.1">
    <property type="nucleotide sequence ID" value="NZ_JACHHP010000003.1"/>
</dbReference>
<feature type="domain" description="DUF8198" evidence="1">
    <location>
        <begin position="24"/>
        <end position="235"/>
    </location>
</feature>
<reference evidence="2 3" key="1">
    <citation type="submission" date="2020-08" db="EMBL/GenBank/DDBJ databases">
        <title>Genomic Encyclopedia of Type Strains, Phase IV (KMG-IV): sequencing the most valuable type-strain genomes for metagenomic binning, comparative biology and taxonomic classification.</title>
        <authorList>
            <person name="Goeker M."/>
        </authorList>
    </citation>
    <scope>NUCLEOTIDE SEQUENCE [LARGE SCALE GENOMIC DNA]</scope>
    <source>
        <strain evidence="2 3">DSM 24163</strain>
    </source>
</reference>
<dbReference type="Proteomes" id="UP000521199">
    <property type="component" value="Unassembled WGS sequence"/>
</dbReference>
<dbReference type="InterPro" id="IPR058511">
    <property type="entry name" value="DUF8198"/>
</dbReference>
<dbReference type="EMBL" id="JACHHP010000003">
    <property type="protein sequence ID" value="MBB5208630.1"/>
    <property type="molecule type" value="Genomic_DNA"/>
</dbReference>
<accession>A0A7W8D669</accession>
<dbReference type="NCBIfam" id="NF047641">
    <property type="entry name" value="FFLEE_fam"/>
    <property type="match status" value="1"/>
</dbReference>